<sequence>MNVQVFSVRVDAPHLAQDQQQLNDFIASVELVQSDTHFIESDASYWSVLLHYKEKINLAPREKESLTDLTQDQVDRFQHLKKWRNEKAKTNGVKPFIICHNSHLIQIAVQHPKTISDFQWIKGFGEKRTQHYADEIVELLENIYLNQEEIL</sequence>
<dbReference type="RefSeq" id="WP_064715386.1">
    <property type="nucleotide sequence ID" value="NZ_JMTM01000046.1"/>
</dbReference>
<dbReference type="SUPFAM" id="SSF47819">
    <property type="entry name" value="HRDC-like"/>
    <property type="match status" value="1"/>
</dbReference>
<gene>
    <name evidence="2" type="primary">rnd</name>
    <name evidence="2" type="ORF">FLB_15750</name>
</gene>
<name>A0A199XRK4_9FLAO</name>
<dbReference type="AlphaFoldDB" id="A0A199XRK4"/>
<evidence type="ECO:0000313" key="3">
    <source>
        <dbReference type="Proteomes" id="UP000093807"/>
    </source>
</evidence>
<dbReference type="PROSITE" id="PS50967">
    <property type="entry name" value="HRDC"/>
    <property type="match status" value="1"/>
</dbReference>
<dbReference type="InterPro" id="IPR002121">
    <property type="entry name" value="HRDC_dom"/>
</dbReference>
<dbReference type="GO" id="GO:0003676">
    <property type="term" value="F:nucleic acid binding"/>
    <property type="evidence" value="ECO:0007669"/>
    <property type="project" value="InterPro"/>
</dbReference>
<dbReference type="Proteomes" id="UP000093807">
    <property type="component" value="Unassembled WGS sequence"/>
</dbReference>
<keyword evidence="3" id="KW-1185">Reference proteome</keyword>
<proteinExistence type="predicted"/>
<feature type="domain" description="HRDC" evidence="1">
    <location>
        <begin position="70"/>
        <end position="150"/>
    </location>
</feature>
<protein>
    <submittedName>
        <fullName evidence="2">Ribonuclease D</fullName>
        <ecNumber evidence="2">3.1.13.5</ecNumber>
    </submittedName>
</protein>
<dbReference type="EC" id="3.1.13.5" evidence="2"/>
<dbReference type="GO" id="GO:0000166">
    <property type="term" value="F:nucleotide binding"/>
    <property type="evidence" value="ECO:0007669"/>
    <property type="project" value="InterPro"/>
</dbReference>
<dbReference type="GO" id="GO:0033890">
    <property type="term" value="F:ribonuclease D activity"/>
    <property type="evidence" value="ECO:0007669"/>
    <property type="project" value="UniProtKB-EC"/>
</dbReference>
<dbReference type="OrthoDB" id="1269055at2"/>
<dbReference type="InterPro" id="IPR044876">
    <property type="entry name" value="HRDC_dom_sf"/>
</dbReference>
<dbReference type="SMART" id="SM00341">
    <property type="entry name" value="HRDC"/>
    <property type="match status" value="1"/>
</dbReference>
<dbReference type="PATRIC" id="fig|29536.5.peg.1651"/>
<evidence type="ECO:0000313" key="2">
    <source>
        <dbReference type="EMBL" id="OAZ03886.1"/>
    </source>
</evidence>
<dbReference type="Pfam" id="PF00570">
    <property type="entry name" value="HRDC"/>
    <property type="match status" value="1"/>
</dbReference>
<dbReference type="Gene3D" id="1.10.150.80">
    <property type="entry name" value="HRDC domain"/>
    <property type="match status" value="1"/>
</dbReference>
<keyword evidence="2" id="KW-0378">Hydrolase</keyword>
<comment type="caution">
    <text evidence="2">The sequence shown here is derived from an EMBL/GenBank/DDBJ whole genome shotgun (WGS) entry which is preliminary data.</text>
</comment>
<accession>A0A199XRK4</accession>
<dbReference type="InterPro" id="IPR010997">
    <property type="entry name" value="HRDC-like_sf"/>
</dbReference>
<reference evidence="2 3" key="1">
    <citation type="submission" date="2016-06" db="EMBL/GenBank/DDBJ databases">
        <title>Draft genome sequence of Flavobacterium succinicans strain DD5b.</title>
        <authorList>
            <person name="Poehlein A."/>
            <person name="Daniel R."/>
            <person name="Simeonova D.D."/>
        </authorList>
    </citation>
    <scope>NUCLEOTIDE SEQUENCE [LARGE SCALE GENOMIC DNA]</scope>
    <source>
        <strain evidence="2 3">DD5b</strain>
    </source>
</reference>
<evidence type="ECO:0000259" key="1">
    <source>
        <dbReference type="PROSITE" id="PS50967"/>
    </source>
</evidence>
<organism evidence="2 3">
    <name type="scientific">Flavobacterium succinicans</name>
    <dbReference type="NCBI Taxonomy" id="29536"/>
    <lineage>
        <taxon>Bacteria</taxon>
        <taxon>Pseudomonadati</taxon>
        <taxon>Bacteroidota</taxon>
        <taxon>Flavobacteriia</taxon>
        <taxon>Flavobacteriales</taxon>
        <taxon>Flavobacteriaceae</taxon>
        <taxon>Flavobacterium</taxon>
    </lineage>
</organism>
<dbReference type="EMBL" id="JMTM01000046">
    <property type="protein sequence ID" value="OAZ03886.1"/>
    <property type="molecule type" value="Genomic_DNA"/>
</dbReference>